<proteinExistence type="predicted"/>
<evidence type="ECO:0000313" key="1">
    <source>
        <dbReference type="EMBL" id="WOZ55736.1"/>
    </source>
</evidence>
<dbReference type="Proteomes" id="UP001301519">
    <property type="component" value="Segment"/>
</dbReference>
<sequence length="89" mass="10296">MSVYIIETPTNSMVCKCQFLFTIRLHKSPDLSDEMKKQVRKLKVGEAVKFPNGLKVKKFSQEQVTNLVTYIKRRKLNKDRTNDSSSTSL</sequence>
<protein>
    <submittedName>
        <fullName evidence="1">Uncharacterized protein</fullName>
    </submittedName>
</protein>
<keyword evidence="2" id="KW-1185">Reference proteome</keyword>
<gene>
    <name evidence="1" type="ORF">HTVC041P_gp2</name>
</gene>
<name>A0AAX4G2M5_9CAUD</name>
<evidence type="ECO:0000313" key="2">
    <source>
        <dbReference type="Proteomes" id="UP001301519"/>
    </source>
</evidence>
<organism evidence="1 2">
    <name type="scientific">Pelagibacter phage HTVC041P</name>
    <dbReference type="NCBI Taxonomy" id="3072833"/>
    <lineage>
        <taxon>Viruses</taxon>
        <taxon>Duplodnaviria</taxon>
        <taxon>Heunggongvirae</taxon>
        <taxon>Uroviricota</taxon>
        <taxon>Caudoviricetes</taxon>
        <taxon>Autographivirales</taxon>
        <taxon>Autographivirales incertae sedis</taxon>
        <taxon>Aequorvirus</taxon>
        <taxon>Aequorvirus HTVC041P</taxon>
    </lineage>
</organism>
<accession>A0AAX4G2M5</accession>
<reference evidence="1 2" key="1">
    <citation type="submission" date="2023-08" db="EMBL/GenBank/DDBJ databases">
        <authorList>
            <person name="Du S."/>
            <person name="Wu Z."/>
            <person name="Wu Y."/>
            <person name="Yang M."/>
            <person name="Shao J."/>
            <person name="Liu H."/>
            <person name="Zhao Y."/>
            <person name="Zhang Z."/>
        </authorList>
    </citation>
    <scope>NUCLEOTIDE SEQUENCE [LARGE SCALE GENOMIC DNA]</scope>
</reference>
<dbReference type="EMBL" id="OR420753">
    <property type="protein sequence ID" value="WOZ55736.1"/>
    <property type="molecule type" value="Genomic_DNA"/>
</dbReference>